<reference evidence="2 3" key="1">
    <citation type="submission" date="2019-04" db="EMBL/GenBank/DDBJ databases">
        <title>Herbidospora sp. NEAU-GS14.nov., a novel actinomycete isolated from soil.</title>
        <authorList>
            <person name="Han L."/>
        </authorList>
    </citation>
    <scope>NUCLEOTIDE SEQUENCE [LARGE SCALE GENOMIC DNA]</scope>
    <source>
        <strain evidence="2 3">NEAU-GS14</strain>
    </source>
</reference>
<accession>A0A4U3M6V3</accession>
<dbReference type="OrthoDB" id="1310645at2"/>
<gene>
    <name evidence="2" type="ORF">FDA94_29055</name>
</gene>
<organism evidence="2 3">
    <name type="scientific">Herbidospora galbida</name>
    <dbReference type="NCBI Taxonomy" id="2575442"/>
    <lineage>
        <taxon>Bacteria</taxon>
        <taxon>Bacillati</taxon>
        <taxon>Actinomycetota</taxon>
        <taxon>Actinomycetes</taxon>
        <taxon>Streptosporangiales</taxon>
        <taxon>Streptosporangiaceae</taxon>
        <taxon>Herbidospora</taxon>
    </lineage>
</organism>
<name>A0A4U3M6V3_9ACTN</name>
<dbReference type="GO" id="GO:0016874">
    <property type="term" value="F:ligase activity"/>
    <property type="evidence" value="ECO:0007669"/>
    <property type="project" value="UniProtKB-KW"/>
</dbReference>
<dbReference type="AlphaFoldDB" id="A0A4U3M6V3"/>
<protein>
    <submittedName>
        <fullName evidence="2">2'-5' RNA ligase</fullName>
    </submittedName>
</protein>
<dbReference type="Proteomes" id="UP000308705">
    <property type="component" value="Unassembled WGS sequence"/>
</dbReference>
<dbReference type="RefSeq" id="WP_137250249.1">
    <property type="nucleotide sequence ID" value="NZ_SZQA01000033.1"/>
</dbReference>
<dbReference type="Pfam" id="PF09511">
    <property type="entry name" value="RNA_lig_T4_1"/>
    <property type="match status" value="1"/>
</dbReference>
<evidence type="ECO:0000313" key="3">
    <source>
        <dbReference type="Proteomes" id="UP000308705"/>
    </source>
</evidence>
<evidence type="ECO:0000259" key="1">
    <source>
        <dbReference type="Pfam" id="PF09511"/>
    </source>
</evidence>
<feature type="domain" description="T4 RNA ligase 1-like N-terminal" evidence="1">
    <location>
        <begin position="69"/>
        <end position="191"/>
    </location>
</feature>
<comment type="caution">
    <text evidence="2">The sequence shown here is derived from an EMBL/GenBank/DDBJ whole genome shotgun (WGS) entry which is preliminary data.</text>
</comment>
<keyword evidence="3" id="KW-1185">Reference proteome</keyword>
<dbReference type="EMBL" id="SZQA01000033">
    <property type="protein sequence ID" value="TKK84665.1"/>
    <property type="molecule type" value="Genomic_DNA"/>
</dbReference>
<dbReference type="InterPro" id="IPR019039">
    <property type="entry name" value="T4-Rnl1-like_N"/>
</dbReference>
<proteinExistence type="predicted"/>
<keyword evidence="2" id="KW-0436">Ligase</keyword>
<sequence length="397" mass="44284">MTMQITELAHVTELLETYQNKVVKLDELVEAISQGYVRVSYHPEFPLAIFNYTEKAVQDAAWSPAVRASRGLIIDNTGRVIARPFPKFFNHNEAHAPSIHPANTVRVTDKLDGSLGVIYVWEGETYIATRGSFVSAQAIHATKVLREKYPTFRPPDGVTVLVEIVYPQNRIVVDYGALDDLILLGAVANFSGLIFSQEAIPEWTGPVAATLPADTFADALALVDRQNAEGVVVLDLFSNQQVKIKQQDYVAKHRIVTRTNPRVIWEYLAVNSCQHIIHDPKHWGSKLGIDPKRAAGILATGPNWLEIFVQSMPKDFSDWLCDTARSLQAQMFAVWDEIDDVEAGYFGSGKTRAEIAEEIKDHPHKAGIFASLDDKNLLPYCWKAVYPPASRAWASTE</sequence>
<evidence type="ECO:0000313" key="2">
    <source>
        <dbReference type="EMBL" id="TKK84665.1"/>
    </source>
</evidence>